<dbReference type="EMBL" id="JAIWYP010000013">
    <property type="protein sequence ID" value="KAH3719963.1"/>
    <property type="molecule type" value="Genomic_DNA"/>
</dbReference>
<reference evidence="1" key="1">
    <citation type="journal article" date="2019" name="bioRxiv">
        <title>The Genome of the Zebra Mussel, Dreissena polymorpha: A Resource for Invasive Species Research.</title>
        <authorList>
            <person name="McCartney M.A."/>
            <person name="Auch B."/>
            <person name="Kono T."/>
            <person name="Mallez S."/>
            <person name="Zhang Y."/>
            <person name="Obille A."/>
            <person name="Becker A."/>
            <person name="Abrahante J.E."/>
            <person name="Garbe J."/>
            <person name="Badalamenti J.P."/>
            <person name="Herman A."/>
            <person name="Mangelson H."/>
            <person name="Liachko I."/>
            <person name="Sullivan S."/>
            <person name="Sone E.D."/>
            <person name="Koren S."/>
            <person name="Silverstein K.A.T."/>
            <person name="Beckman K.B."/>
            <person name="Gohl D.M."/>
        </authorList>
    </citation>
    <scope>NUCLEOTIDE SEQUENCE</scope>
    <source>
        <strain evidence="1">Duluth1</strain>
        <tissue evidence="1">Whole animal</tissue>
    </source>
</reference>
<evidence type="ECO:0000313" key="1">
    <source>
        <dbReference type="EMBL" id="KAH3719963.1"/>
    </source>
</evidence>
<sequence>MFFLTTIHIKDYTDGVTTTSLERWLTGLNKKRKRNAVVSRDNRVSASAPRQPTQKISILETATGLSMKDDLEKRLVFHRIVQTNLRPDIVCSA</sequence>
<reference evidence="1" key="2">
    <citation type="submission" date="2020-11" db="EMBL/GenBank/DDBJ databases">
        <authorList>
            <person name="McCartney M.A."/>
            <person name="Auch B."/>
            <person name="Kono T."/>
            <person name="Mallez S."/>
            <person name="Becker A."/>
            <person name="Gohl D.M."/>
            <person name="Silverstein K.A.T."/>
            <person name="Koren S."/>
            <person name="Bechman K.B."/>
            <person name="Herman A."/>
            <person name="Abrahante J.E."/>
            <person name="Garbe J."/>
        </authorList>
    </citation>
    <scope>NUCLEOTIDE SEQUENCE</scope>
    <source>
        <strain evidence="1">Duluth1</strain>
        <tissue evidence="1">Whole animal</tissue>
    </source>
</reference>
<keyword evidence="2" id="KW-1185">Reference proteome</keyword>
<comment type="caution">
    <text evidence="1">The sequence shown here is derived from an EMBL/GenBank/DDBJ whole genome shotgun (WGS) entry which is preliminary data.</text>
</comment>
<dbReference type="AlphaFoldDB" id="A0A9D4C9E5"/>
<accession>A0A9D4C9E5</accession>
<organism evidence="1 2">
    <name type="scientific">Dreissena polymorpha</name>
    <name type="common">Zebra mussel</name>
    <name type="synonym">Mytilus polymorpha</name>
    <dbReference type="NCBI Taxonomy" id="45954"/>
    <lineage>
        <taxon>Eukaryota</taxon>
        <taxon>Metazoa</taxon>
        <taxon>Spiralia</taxon>
        <taxon>Lophotrochozoa</taxon>
        <taxon>Mollusca</taxon>
        <taxon>Bivalvia</taxon>
        <taxon>Autobranchia</taxon>
        <taxon>Heteroconchia</taxon>
        <taxon>Euheterodonta</taxon>
        <taxon>Imparidentia</taxon>
        <taxon>Neoheterodontei</taxon>
        <taxon>Myida</taxon>
        <taxon>Dreissenoidea</taxon>
        <taxon>Dreissenidae</taxon>
        <taxon>Dreissena</taxon>
    </lineage>
</organism>
<protein>
    <submittedName>
        <fullName evidence="1">Uncharacterized protein</fullName>
    </submittedName>
</protein>
<gene>
    <name evidence="1" type="ORF">DPMN_062848</name>
</gene>
<name>A0A9D4C9E5_DREPO</name>
<evidence type="ECO:0000313" key="2">
    <source>
        <dbReference type="Proteomes" id="UP000828390"/>
    </source>
</evidence>
<dbReference type="Proteomes" id="UP000828390">
    <property type="component" value="Unassembled WGS sequence"/>
</dbReference>
<proteinExistence type="predicted"/>